<dbReference type="Pfam" id="PF17668">
    <property type="entry name" value="Acetyltransf_17"/>
    <property type="match status" value="1"/>
</dbReference>
<feature type="active site" description="Proton donor" evidence="4">
    <location>
        <position position="128"/>
    </location>
</feature>
<dbReference type="Gene3D" id="3.40.630.30">
    <property type="match status" value="2"/>
</dbReference>
<sequence>MGTSDPVLRTLGDDAEDVREWLRAAAAGFLQPAVSEDELRTRAGAVDPERTQGAYADGRCVATCRTFAQRLTLPGGRDVPCSAVTHVTVTATHRRRGLMSAMLRRALRAAKERGEVCASLIAAEYPIYGRHGFGPATRATDFRVDLTRAGLDRAGLDRTRATGPEAGHVELVAPEELRTVGPPLHQRFRALPTSAGAIDRSTRWWLAHTGGLRYPGDERPDLFHAVYRDRDGTAQGIASYRHDRRWANSLPAGTLHVDELTAVTAEAELALWHYLLSVDWTVTVCADRRAPDDVLPLLLPDPRAARINRHHDLLWLRPLDVPALLSARDYRTAGNLVLEVHDEAGLAGGRYALDAVGAQGARCEPTTLTADLTLGVSELGSLCLGEESAGRLLRLGRLDEHRPGAADHADLLLRTDRRPWCQDMF</sequence>
<evidence type="ECO:0000256" key="2">
    <source>
        <dbReference type="ARBA" id="ARBA00022679"/>
    </source>
</evidence>
<evidence type="ECO:0000313" key="7">
    <source>
        <dbReference type="Proteomes" id="UP000766698"/>
    </source>
</evidence>
<name>A0ABR6EKT9_9ACTN</name>
<evidence type="ECO:0000256" key="3">
    <source>
        <dbReference type="ARBA" id="ARBA00023315"/>
    </source>
</evidence>
<dbReference type="InterPro" id="IPR036527">
    <property type="entry name" value="SCP2_sterol-bd_dom_sf"/>
</dbReference>
<dbReference type="Pfam" id="PF13527">
    <property type="entry name" value="Acetyltransf_9"/>
    <property type="match status" value="1"/>
</dbReference>
<reference evidence="7" key="1">
    <citation type="journal article" date="2020" name="Syst. Appl. Microbiol.">
        <title>Streptomyces alkaliterrae sp. nov., isolated from an alkaline soil, and emended descriptions of Streptomyces alkaliphilus, Streptomyces calidiresistens and Streptomyces durbertensis.</title>
        <authorList>
            <person name="Swiecimska M."/>
            <person name="Golinska P."/>
            <person name="Nouioui I."/>
            <person name="Wypij M."/>
            <person name="Rai M."/>
            <person name="Sangal V."/>
            <person name="Goodfellow M."/>
        </authorList>
    </citation>
    <scope>NUCLEOTIDE SEQUENCE [LARGE SCALE GENOMIC DNA]</scope>
    <source>
        <strain evidence="7">DSM 104538</strain>
    </source>
</reference>
<organism evidence="6 7">
    <name type="scientific">Streptomyces durbertensis</name>
    <dbReference type="NCBI Taxonomy" id="2448886"/>
    <lineage>
        <taxon>Bacteria</taxon>
        <taxon>Bacillati</taxon>
        <taxon>Actinomycetota</taxon>
        <taxon>Actinomycetes</taxon>
        <taxon>Kitasatosporales</taxon>
        <taxon>Streptomycetaceae</taxon>
        <taxon>Streptomyces</taxon>
    </lineage>
</organism>
<dbReference type="InterPro" id="IPR022902">
    <property type="entry name" value="NAcTrfase_Eis"/>
</dbReference>
<keyword evidence="2 4" id="KW-0808">Transferase</keyword>
<evidence type="ECO:0000256" key="4">
    <source>
        <dbReference type="HAMAP-Rule" id="MF_01812"/>
    </source>
</evidence>
<dbReference type="RefSeq" id="WP_182857233.1">
    <property type="nucleotide sequence ID" value="NZ_WMLF01000376.1"/>
</dbReference>
<dbReference type="SUPFAM" id="SSF55718">
    <property type="entry name" value="SCP-like"/>
    <property type="match status" value="1"/>
</dbReference>
<dbReference type="InterPro" id="IPR041380">
    <property type="entry name" value="Acetyltransf_17"/>
</dbReference>
<dbReference type="InterPro" id="IPR000182">
    <property type="entry name" value="GNAT_dom"/>
</dbReference>
<evidence type="ECO:0000313" key="6">
    <source>
        <dbReference type="EMBL" id="MBB1245949.1"/>
    </source>
</evidence>
<dbReference type="InterPro" id="IPR016181">
    <property type="entry name" value="Acyl_CoA_acyltransferase"/>
</dbReference>
<evidence type="ECO:0000259" key="5">
    <source>
        <dbReference type="PROSITE" id="PS51186"/>
    </source>
</evidence>
<comment type="similarity">
    <text evidence="1 4">Belongs to the acetyltransferase Eis family.</text>
</comment>
<feature type="active site" description="Proton acceptor; via carboxylate" evidence="4">
    <location>
        <position position="425"/>
    </location>
</feature>
<dbReference type="NCBIfam" id="NF002367">
    <property type="entry name" value="PRK01346.1-4"/>
    <property type="match status" value="1"/>
</dbReference>
<dbReference type="Pfam" id="PF13530">
    <property type="entry name" value="SCP2_2"/>
    <property type="match status" value="1"/>
</dbReference>
<dbReference type="Gene3D" id="3.30.1050.10">
    <property type="entry name" value="SCP2 sterol-binding domain"/>
    <property type="match status" value="1"/>
</dbReference>
<dbReference type="Proteomes" id="UP000766698">
    <property type="component" value="Unassembled WGS sequence"/>
</dbReference>
<gene>
    <name evidence="6" type="ORF">GL263_20690</name>
</gene>
<comment type="subunit">
    <text evidence="4">Homohexamer; trimer of dimers.</text>
</comment>
<protein>
    <submittedName>
        <fullName evidence="6">GNAT family N-acetyltransferase</fullName>
    </submittedName>
</protein>
<dbReference type="PROSITE" id="PS51186">
    <property type="entry name" value="GNAT"/>
    <property type="match status" value="1"/>
</dbReference>
<keyword evidence="7" id="KW-1185">Reference proteome</keyword>
<accession>A0ABR6EKT9</accession>
<dbReference type="PANTHER" id="PTHR37817:SF1">
    <property type="entry name" value="N-ACETYLTRANSFERASE EIS"/>
    <property type="match status" value="1"/>
</dbReference>
<dbReference type="EMBL" id="WMLF01000376">
    <property type="protein sequence ID" value="MBB1245949.1"/>
    <property type="molecule type" value="Genomic_DNA"/>
</dbReference>
<feature type="binding site" evidence="4">
    <location>
        <begin position="95"/>
        <end position="100"/>
    </location>
    <ligand>
        <name>acetyl-CoA</name>
        <dbReference type="ChEBI" id="CHEBI:57288"/>
    </ligand>
</feature>
<comment type="caution">
    <text evidence="6">The sequence shown here is derived from an EMBL/GenBank/DDBJ whole genome shotgun (WGS) entry which is preliminary data.</text>
</comment>
<proteinExistence type="inferred from homology"/>
<comment type="caution">
    <text evidence="4">Lacks conserved residue(s) required for the propagation of feature annotation.</text>
</comment>
<feature type="domain" description="N-acetyltransferase" evidence="5">
    <location>
        <begin position="6"/>
        <end position="157"/>
    </location>
</feature>
<evidence type="ECO:0000256" key="1">
    <source>
        <dbReference type="ARBA" id="ARBA00009213"/>
    </source>
</evidence>
<feature type="binding site" evidence="4">
    <location>
        <begin position="87"/>
        <end position="89"/>
    </location>
    <ligand>
        <name>acetyl-CoA</name>
        <dbReference type="ChEBI" id="CHEBI:57288"/>
    </ligand>
</feature>
<dbReference type="InterPro" id="IPR025559">
    <property type="entry name" value="Eis_dom"/>
</dbReference>
<dbReference type="InterPro" id="IPR051554">
    <property type="entry name" value="Acetyltransferase_Eis"/>
</dbReference>
<keyword evidence="3 4" id="KW-0012">Acyltransferase</keyword>
<dbReference type="CDD" id="cd04301">
    <property type="entry name" value="NAT_SF"/>
    <property type="match status" value="1"/>
</dbReference>
<dbReference type="HAMAP" id="MF_01812">
    <property type="entry name" value="Eis"/>
    <property type="match status" value="1"/>
</dbReference>
<dbReference type="PANTHER" id="PTHR37817">
    <property type="entry name" value="N-ACETYLTRANSFERASE EIS"/>
    <property type="match status" value="1"/>
</dbReference>
<dbReference type="SUPFAM" id="SSF55729">
    <property type="entry name" value="Acyl-CoA N-acyltransferases (Nat)"/>
    <property type="match status" value="1"/>
</dbReference>